<dbReference type="Gene3D" id="1.10.8.430">
    <property type="entry name" value="Helical domain of apoptotic protease-activating factors"/>
    <property type="match status" value="1"/>
</dbReference>
<name>A0A2C9VBF5_MANES</name>
<proteinExistence type="inferred from homology"/>
<keyword evidence="5" id="KW-0175">Coiled coil</keyword>
<organism evidence="7">
    <name type="scientific">Manihot esculenta</name>
    <name type="common">Cassava</name>
    <name type="synonym">Jatropha manihot</name>
    <dbReference type="NCBI Taxonomy" id="3983"/>
    <lineage>
        <taxon>Eukaryota</taxon>
        <taxon>Viridiplantae</taxon>
        <taxon>Streptophyta</taxon>
        <taxon>Embryophyta</taxon>
        <taxon>Tracheophyta</taxon>
        <taxon>Spermatophyta</taxon>
        <taxon>Magnoliopsida</taxon>
        <taxon>eudicotyledons</taxon>
        <taxon>Gunneridae</taxon>
        <taxon>Pentapetalae</taxon>
        <taxon>rosids</taxon>
        <taxon>fabids</taxon>
        <taxon>Malpighiales</taxon>
        <taxon>Euphorbiaceae</taxon>
        <taxon>Crotonoideae</taxon>
        <taxon>Manihoteae</taxon>
        <taxon>Manihot</taxon>
    </lineage>
</organism>
<dbReference type="InterPro" id="IPR027417">
    <property type="entry name" value="P-loop_NTPase"/>
</dbReference>
<dbReference type="SUPFAM" id="SSF52047">
    <property type="entry name" value="RNI-like"/>
    <property type="match status" value="1"/>
</dbReference>
<dbReference type="GO" id="GO:0043531">
    <property type="term" value="F:ADP binding"/>
    <property type="evidence" value="ECO:0007669"/>
    <property type="project" value="InterPro"/>
</dbReference>
<dbReference type="SUPFAM" id="SSF52540">
    <property type="entry name" value="P-loop containing nucleoside triphosphate hydrolases"/>
    <property type="match status" value="1"/>
</dbReference>
<evidence type="ECO:0000313" key="7">
    <source>
        <dbReference type="EMBL" id="OAY42184.1"/>
    </source>
</evidence>
<accession>A0A2C9VBF5</accession>
<dbReference type="InterPro" id="IPR002182">
    <property type="entry name" value="NB-ARC"/>
</dbReference>
<protein>
    <recommendedName>
        <fullName evidence="6">AAA+ ATPase domain-containing protein</fullName>
    </recommendedName>
</protein>
<dbReference type="InterPro" id="IPR032675">
    <property type="entry name" value="LRR_dom_sf"/>
</dbReference>
<dbReference type="EMBL" id="CM004395">
    <property type="protein sequence ID" value="OAY42184.1"/>
    <property type="molecule type" value="Genomic_DNA"/>
</dbReference>
<gene>
    <name evidence="7" type="ORF">MANES_09G159700</name>
</gene>
<feature type="domain" description="AAA+ ATPase" evidence="6">
    <location>
        <begin position="171"/>
        <end position="312"/>
    </location>
</feature>
<dbReference type="Gene3D" id="3.80.10.10">
    <property type="entry name" value="Ribonuclease Inhibitor"/>
    <property type="match status" value="4"/>
</dbReference>
<evidence type="ECO:0000256" key="1">
    <source>
        <dbReference type="ARBA" id="ARBA00008894"/>
    </source>
</evidence>
<dbReference type="Pfam" id="PF00931">
    <property type="entry name" value="NB-ARC"/>
    <property type="match status" value="1"/>
</dbReference>
<evidence type="ECO:0000256" key="5">
    <source>
        <dbReference type="SAM" id="Coils"/>
    </source>
</evidence>
<dbReference type="InterPro" id="IPR003593">
    <property type="entry name" value="AAA+_ATPase"/>
</dbReference>
<reference evidence="7" key="1">
    <citation type="submission" date="2016-02" db="EMBL/GenBank/DDBJ databases">
        <title>WGS assembly of Manihot esculenta.</title>
        <authorList>
            <person name="Bredeson J.V."/>
            <person name="Prochnik S.E."/>
            <person name="Lyons J.B."/>
            <person name="Schmutz J."/>
            <person name="Grimwood J."/>
            <person name="Vrebalov J."/>
            <person name="Bart R.S."/>
            <person name="Amuge T."/>
            <person name="Ferguson M.E."/>
            <person name="Green R."/>
            <person name="Putnam N."/>
            <person name="Stites J."/>
            <person name="Rounsley S."/>
            <person name="Rokhsar D.S."/>
        </authorList>
    </citation>
    <scope>NUCLEOTIDE SEQUENCE [LARGE SCALE GENOMIC DNA]</scope>
    <source>
        <tissue evidence="7">Leaf</tissue>
    </source>
</reference>
<dbReference type="Pfam" id="PF23247">
    <property type="entry name" value="LRR_RPS2"/>
    <property type="match status" value="4"/>
</dbReference>
<keyword evidence="3" id="KW-0611">Plant defense</keyword>
<dbReference type="PRINTS" id="PR00364">
    <property type="entry name" value="DISEASERSIST"/>
</dbReference>
<dbReference type="SUPFAM" id="SSF52058">
    <property type="entry name" value="L domain-like"/>
    <property type="match status" value="2"/>
</dbReference>
<evidence type="ECO:0000256" key="3">
    <source>
        <dbReference type="ARBA" id="ARBA00022821"/>
    </source>
</evidence>
<evidence type="ECO:0000256" key="2">
    <source>
        <dbReference type="ARBA" id="ARBA00022741"/>
    </source>
</evidence>
<dbReference type="STRING" id="3983.A0A2C9VBF5"/>
<dbReference type="PANTHER" id="PTHR33463">
    <property type="entry name" value="NB-ARC DOMAIN-CONTAINING PROTEIN-RELATED"/>
    <property type="match status" value="1"/>
</dbReference>
<feature type="coiled-coil region" evidence="5">
    <location>
        <begin position="28"/>
        <end position="62"/>
    </location>
</feature>
<comment type="similarity">
    <text evidence="1">Belongs to the disease resistance NB-LRR family.</text>
</comment>
<sequence length="1588" mass="180979">MIWAPVISIASKLAEYLFLPIRRQIGYVFNHNSNIQELKVQVEKLQGERQSVQHRVDEAKRHGQDIEDIVDKWLKSVDDANLEVGKFLQDNDTANMKCFMGLCPNLKMHYQFSRKATKKKEVVVQIQSEGKFDRVSYYTSPPWTGPSKDYEVFESRTLVLKEIVGVLKDDEVNTIGLYGMGGVGKTTLVKEVASQVREQGIFRKVVTTTITHVADIKRIQQEIAEWLGCKLVEETVRVRAARLSEHLKREEKILIILDDIWSRIKLEEIGIPFGNGHNTGCKILMTSRNQNVFLEMDVLRVFRLEVFQDKEAWHLFQKKVGNVKHPDLAIEVAKRCAGLPILIVTVATALKNKQLFEWKNALEQLKRFDDSEMDEQVTSALKLSYNFLKGEEIKSLFLLCGLHVFRSYQVDNLLKYAVGLGLFKRSKTLEEARNRLHKYVSDLKASCLLLEGIHKGEIMMHDVVRNFAISVASTDHNVFMVAYDTLLEWPSKDGLEQCSAIYLLQSEIPELPAAFECPKLESFLLDNFLLDAKYAFLKIPDGLFSTMKELKVLDLTGLHLSSLPSSLQYLQNLQTLCLDHCVLEDIEIGKLTHLRLLDLDNCPSLEVIPPDVLSCLTRLEDLYMGQSFVQWVGEENDGQRENASLAELKLLTNLINVDIHIVDEKILPRDLFFEKLERFKIVIGDIWDWSCRDETSRMLKLKLNTSFQLESMKPLLMRTEDLYLDDLKGVKNVLCELNGQGFPELKHLRIQNSPEIQYIIDSIRLGPQVFFPILESLFLDHLINLEKICYGAIEAKSFSSLRKLNVKHCDSLKHLFSFSVATGLARLEELNVSHCKLMEGIAAEETGDDSGNAVVIELTQLRTLRLEYLPKFTSFISQFQVPFSAGSEEIASVDHEPETIVPIFNRKRPKIICSWPNLCKQITFPNLAELKLSSLSLEKIWCSQLIQLSPCLTILEVDGCDNLSCVFPSSLVESLAQLKRLEISNCKSMEEIIATQKLGEETMIKIPFPKLHLLKLSGLPKLTSFFCGNLIEFPSLEVLMIVYCSQLRTFVSSPESTHVASSSESGQADSILFDEKLKMIWHNHIQANSFCKLELLEVVVCEELLQIFPSNILRGFQNLEHLFVVNCGSLEVVFDLQMSGNVKEKHIAAAATKLRILKLMSLPTMKHVWNEDPRKNLLFANLSSVEVSRCPCLNSLFPSSVARNLPRLEELSVTDCGLEEIVSKEEGLEATPKFVFHQLKSLNLWRLQKLKSFYPGIHALECPILKCLGVGHCDNFKIFASQFQELQETQVEIQLQSQVQPLRKVISNLEELELSSKEITMIWQGQFADLFHKVKVLGLYCFHDASIDFPFYLLEKFPNMEQLNVVCSHFKELFPDGVVGEMHAMALVQLRYLRLDDFPNMKHIWHPESRQVQVLENLEDLEIWNCNSLVTLAPHSVSFQNLTTLDVWRCEKLENIITSSIAKGMANLTKMSVRECSKVTEILVSGGDEDHQSEVIFSKLKIIRLHSLESLTSFCSMASCTIKFPSLKEVDMVHCPEMSVFAQGVVSAPRLPTAIPLGERGRMIWKKDINNTINHLHKERNARLSGQE</sequence>
<dbReference type="PANTHER" id="PTHR33463:SF198">
    <property type="entry name" value="RPP4C3"/>
    <property type="match status" value="1"/>
</dbReference>
<dbReference type="InterPro" id="IPR042197">
    <property type="entry name" value="Apaf_helical"/>
</dbReference>
<dbReference type="FunFam" id="3.40.50.300:FF:001091">
    <property type="entry name" value="Probable disease resistance protein At1g61300"/>
    <property type="match status" value="1"/>
</dbReference>
<evidence type="ECO:0000256" key="4">
    <source>
        <dbReference type="ARBA" id="ARBA00022840"/>
    </source>
</evidence>
<keyword evidence="2" id="KW-0547">Nucleotide-binding</keyword>
<dbReference type="Gene3D" id="3.40.50.300">
    <property type="entry name" value="P-loop containing nucleotide triphosphate hydrolases"/>
    <property type="match status" value="1"/>
</dbReference>
<dbReference type="InterPro" id="IPR057135">
    <property type="entry name" value="At4g27190-like_LRR"/>
</dbReference>
<dbReference type="GO" id="GO:0005524">
    <property type="term" value="F:ATP binding"/>
    <property type="evidence" value="ECO:0007669"/>
    <property type="project" value="UniProtKB-KW"/>
</dbReference>
<dbReference type="InterPro" id="IPR050905">
    <property type="entry name" value="Plant_NBS-LRR"/>
</dbReference>
<dbReference type="SMART" id="SM00382">
    <property type="entry name" value="AAA"/>
    <property type="match status" value="1"/>
</dbReference>
<dbReference type="GO" id="GO:0006952">
    <property type="term" value="P:defense response"/>
    <property type="evidence" value="ECO:0007669"/>
    <property type="project" value="UniProtKB-KW"/>
</dbReference>
<evidence type="ECO:0000259" key="6">
    <source>
        <dbReference type="SMART" id="SM00382"/>
    </source>
</evidence>
<keyword evidence="4" id="KW-0067">ATP-binding</keyword>